<dbReference type="eggNOG" id="COG5516">
    <property type="taxonomic scope" value="Bacteria"/>
</dbReference>
<sequence>MSIMHESTVQRVDDVELALDLANGLSQWRRGRLASSVLVHDTDVGVLVQRLPDSMRLRRLRRELRAVFAAKTLAEACGILNGMLAGAGANPVLVIGPTGRWQLRLRSTRPDPLSRTAVNTATALAELVGDESGWDGLRRCSAERCDDYFLDRSRNASRRYCSRTCANRMNARSFRRRRQGDE</sequence>
<dbReference type="Gene3D" id="1.10.3300.10">
    <property type="entry name" value="Jann2411-like domain"/>
    <property type="match status" value="1"/>
</dbReference>
<feature type="domain" description="Zinc finger CGNR" evidence="1">
    <location>
        <begin position="137"/>
        <end position="178"/>
    </location>
</feature>
<dbReference type="Proteomes" id="UP000001306">
    <property type="component" value="Chromosome"/>
</dbReference>
<reference evidence="2 3" key="1">
    <citation type="journal article" date="2004" name="Mol. Plant Microbe Interact.">
        <title>The genome sequence of the Gram-positive sugarcane pathogen Leifsonia xyli subsp. xyli.</title>
        <authorList>
            <person name="Monteiro-Vitorello C.B."/>
            <person name="Camargo L.E.A."/>
            <person name="Van Sluys M.A."/>
            <person name="Kitajima J.P."/>
            <person name="Truffi D."/>
            <person name="do Amaral A.M."/>
            <person name="Harakava R."/>
            <person name="de Oliveira J.C.F."/>
            <person name="Wood D."/>
            <person name="de Oliveira M.C."/>
            <person name="Miyaki C.Y."/>
            <person name="Takita M.A."/>
            <person name="da Silva A.C.R."/>
            <person name="Furlan L.R."/>
            <person name="Carraro D.M."/>
            <person name="Camarotte G."/>
            <person name="Almeida N.F. Jr."/>
            <person name="Carrer H."/>
            <person name="Coutinho L.L."/>
            <person name="El-Dorry H.A."/>
            <person name="Ferro M.I.T."/>
            <person name="Gagliardi P.R."/>
            <person name="Giglioti E."/>
            <person name="Goldman M.H.S."/>
            <person name="Goldman G.H."/>
            <person name="Kimura E.T."/>
            <person name="Ferro E.S."/>
            <person name="Kuramae E.E."/>
            <person name="Lemos E.G.M."/>
            <person name="Lemos M.V.F."/>
            <person name="Mauro S.M.Z."/>
            <person name="Machado M.A."/>
            <person name="Marino C.L."/>
            <person name="Menck C.F."/>
            <person name="Nunes L.R."/>
            <person name="Oliveira R.C."/>
            <person name="Pereira G.G."/>
            <person name="Siqueira W."/>
            <person name="de Souza A.A."/>
            <person name="Tsai S.M."/>
            <person name="Zanca A.S."/>
            <person name="Simpson A.J.G."/>
            <person name="Brumbley S.M."/>
            <person name="Setubal J.C."/>
        </authorList>
    </citation>
    <scope>NUCLEOTIDE SEQUENCE [LARGE SCALE GENOMIC DNA]</scope>
    <source>
        <strain evidence="2 3">CTCB07</strain>
    </source>
</reference>
<dbReference type="KEGG" id="lxx:Lxx05500"/>
<dbReference type="InterPro" id="IPR010852">
    <property type="entry name" value="ABATE"/>
</dbReference>
<dbReference type="PANTHER" id="PTHR35525:SF3">
    <property type="entry name" value="BLL6575 PROTEIN"/>
    <property type="match status" value="1"/>
</dbReference>
<dbReference type="PANTHER" id="PTHR35525">
    <property type="entry name" value="BLL6575 PROTEIN"/>
    <property type="match status" value="1"/>
</dbReference>
<evidence type="ECO:0000313" key="2">
    <source>
        <dbReference type="EMBL" id="AAT88519.1"/>
    </source>
</evidence>
<dbReference type="InterPro" id="IPR023286">
    <property type="entry name" value="ABATE_dom_sf"/>
</dbReference>
<dbReference type="Pfam" id="PF07336">
    <property type="entry name" value="ABATE"/>
    <property type="match status" value="1"/>
</dbReference>
<accession>Q6AGH6</accession>
<name>Q6AGH6_LEIXX</name>
<dbReference type="STRING" id="281090.Lxx05500"/>
<dbReference type="InterPro" id="IPR021005">
    <property type="entry name" value="Znf_CGNR"/>
</dbReference>
<dbReference type="Pfam" id="PF11706">
    <property type="entry name" value="zf-CGNR"/>
    <property type="match status" value="1"/>
</dbReference>
<protein>
    <recommendedName>
        <fullName evidence="1">Zinc finger CGNR domain-containing protein</fullName>
    </recommendedName>
</protein>
<organism evidence="2 3">
    <name type="scientific">Leifsonia xyli subsp. xyli (strain CTCB07)</name>
    <dbReference type="NCBI Taxonomy" id="281090"/>
    <lineage>
        <taxon>Bacteria</taxon>
        <taxon>Bacillati</taxon>
        <taxon>Actinomycetota</taxon>
        <taxon>Actinomycetes</taxon>
        <taxon>Micrococcales</taxon>
        <taxon>Microbacteriaceae</taxon>
        <taxon>Leifsonia</taxon>
    </lineage>
</organism>
<gene>
    <name evidence="2" type="ordered locus">Lxx05500</name>
</gene>
<dbReference type="SUPFAM" id="SSF160904">
    <property type="entry name" value="Jann2411-like"/>
    <property type="match status" value="1"/>
</dbReference>
<evidence type="ECO:0000259" key="1">
    <source>
        <dbReference type="Pfam" id="PF11706"/>
    </source>
</evidence>
<proteinExistence type="predicted"/>
<dbReference type="EMBL" id="AE016822">
    <property type="protein sequence ID" value="AAT88519.1"/>
    <property type="molecule type" value="Genomic_DNA"/>
</dbReference>
<keyword evidence="3" id="KW-1185">Reference proteome</keyword>
<dbReference type="AlphaFoldDB" id="Q6AGH6"/>
<evidence type="ECO:0000313" key="3">
    <source>
        <dbReference type="Proteomes" id="UP000001306"/>
    </source>
</evidence>
<dbReference type="HOGENOM" id="CLU_087298_1_1_11"/>